<name>A0A238KG02_9RHOB</name>
<accession>A0A238KG02</accession>
<dbReference type="RefSeq" id="WP_093968489.1">
    <property type="nucleotide sequence ID" value="NZ_FXYE01000002.1"/>
</dbReference>
<dbReference type="Pfam" id="PF02620">
    <property type="entry name" value="YceD"/>
    <property type="match status" value="1"/>
</dbReference>
<feature type="region of interest" description="Disordered" evidence="1">
    <location>
        <begin position="156"/>
        <end position="180"/>
    </location>
</feature>
<dbReference type="AlphaFoldDB" id="A0A238KG02"/>
<protein>
    <recommendedName>
        <fullName evidence="4">DUF177 domain-containing protein</fullName>
    </recommendedName>
</protein>
<evidence type="ECO:0008006" key="4">
    <source>
        <dbReference type="Google" id="ProtNLM"/>
    </source>
</evidence>
<reference evidence="3" key="1">
    <citation type="submission" date="2017-05" db="EMBL/GenBank/DDBJ databases">
        <authorList>
            <person name="Rodrigo-Torres L."/>
            <person name="Arahal R. D."/>
            <person name="Lucena T."/>
        </authorList>
    </citation>
    <scope>NUCLEOTIDE SEQUENCE [LARGE SCALE GENOMIC DNA]</scope>
    <source>
        <strain evidence="3">CECT 8621</strain>
    </source>
</reference>
<evidence type="ECO:0000313" key="3">
    <source>
        <dbReference type="Proteomes" id="UP000202922"/>
    </source>
</evidence>
<keyword evidence="3" id="KW-1185">Reference proteome</keyword>
<dbReference type="Proteomes" id="UP000202922">
    <property type="component" value="Unassembled WGS sequence"/>
</dbReference>
<evidence type="ECO:0000256" key="1">
    <source>
        <dbReference type="SAM" id="MobiDB-lite"/>
    </source>
</evidence>
<gene>
    <name evidence="2" type="ORF">COL8621_01816</name>
</gene>
<sequence>MNDTTNTCLRLGQLPPGKSHDFAITPDAATCADIAARLGLNALRKLSFRGRAAPKGAQDWILTARLGATVVQPCVATLAPVTTRLDEDVTRTYLAEMPEPVEGEEVEMPDDDTLELLPDMLDLSQVMEEALALALPLYPRATEADMGEAVFTEPGVAPMRDEDTKPFAGLAGLKKRLEEE</sequence>
<evidence type="ECO:0000313" key="2">
    <source>
        <dbReference type="EMBL" id="SMX41738.1"/>
    </source>
</evidence>
<dbReference type="InterPro" id="IPR003772">
    <property type="entry name" value="YceD"/>
</dbReference>
<organism evidence="2 3">
    <name type="scientific">Actibacterium lipolyticum</name>
    <dbReference type="NCBI Taxonomy" id="1524263"/>
    <lineage>
        <taxon>Bacteria</taxon>
        <taxon>Pseudomonadati</taxon>
        <taxon>Pseudomonadota</taxon>
        <taxon>Alphaproteobacteria</taxon>
        <taxon>Rhodobacterales</taxon>
        <taxon>Roseobacteraceae</taxon>
        <taxon>Actibacterium</taxon>
    </lineage>
</organism>
<proteinExistence type="predicted"/>
<dbReference type="OrthoDB" id="8443793at2"/>
<dbReference type="EMBL" id="FXYE01000002">
    <property type="protein sequence ID" value="SMX41738.1"/>
    <property type="molecule type" value="Genomic_DNA"/>
</dbReference>